<dbReference type="InterPro" id="IPR031167">
    <property type="entry name" value="G_OBG"/>
</dbReference>
<comment type="caution">
    <text evidence="13">The sequence shown here is derived from an EMBL/GenBank/DDBJ whole genome shotgun (WGS) entry which is preliminary data.</text>
</comment>
<feature type="domain" description="OCT" evidence="11">
    <location>
        <begin position="350"/>
        <end position="428"/>
    </location>
</feature>
<feature type="domain" description="OBG-type G" evidence="10">
    <location>
        <begin position="159"/>
        <end position="329"/>
    </location>
</feature>
<dbReference type="InterPro" id="IPR045086">
    <property type="entry name" value="OBG_GTPase"/>
</dbReference>
<dbReference type="NCBIfam" id="NF008956">
    <property type="entry name" value="PRK12299.1"/>
    <property type="match status" value="1"/>
</dbReference>
<evidence type="ECO:0000256" key="3">
    <source>
        <dbReference type="ARBA" id="ARBA00022490"/>
    </source>
</evidence>
<dbReference type="EMBL" id="JALANJ010000017">
    <property type="protein sequence ID" value="MCY8121333.1"/>
    <property type="molecule type" value="Genomic_DNA"/>
</dbReference>
<evidence type="ECO:0000313" key="14">
    <source>
        <dbReference type="Proteomes" id="UP001070352"/>
    </source>
</evidence>
<dbReference type="GO" id="GO:0005737">
    <property type="term" value="C:cytoplasm"/>
    <property type="evidence" value="ECO:0007669"/>
    <property type="project" value="UniProtKB-SubCell"/>
</dbReference>
<evidence type="ECO:0000256" key="7">
    <source>
        <dbReference type="ARBA" id="ARBA00022842"/>
    </source>
</evidence>
<keyword evidence="3 9" id="KW-0963">Cytoplasm</keyword>
<dbReference type="SUPFAM" id="SSF52540">
    <property type="entry name" value="P-loop containing nucleoside triphosphate hydrolases"/>
    <property type="match status" value="1"/>
</dbReference>
<dbReference type="PANTHER" id="PTHR11702:SF31">
    <property type="entry name" value="MITOCHONDRIAL RIBOSOME-ASSOCIATED GTPASE 2"/>
    <property type="match status" value="1"/>
</dbReference>
<dbReference type="SMR" id="A0A9Q4DQR3"/>
<evidence type="ECO:0000259" key="12">
    <source>
        <dbReference type="PROSITE" id="PS51883"/>
    </source>
</evidence>
<evidence type="ECO:0000256" key="6">
    <source>
        <dbReference type="ARBA" id="ARBA00022801"/>
    </source>
</evidence>
<feature type="binding site" evidence="9">
    <location>
        <begin position="310"/>
        <end position="312"/>
    </location>
    <ligand>
        <name>GTP</name>
        <dbReference type="ChEBI" id="CHEBI:37565"/>
    </ligand>
</feature>
<feature type="domain" description="Obg" evidence="12">
    <location>
        <begin position="1"/>
        <end position="158"/>
    </location>
</feature>
<dbReference type="InterPro" id="IPR036726">
    <property type="entry name" value="GTP1_OBG_dom_sf"/>
</dbReference>
<evidence type="ECO:0000256" key="9">
    <source>
        <dbReference type="HAMAP-Rule" id="MF_01454"/>
    </source>
</evidence>
<dbReference type="InterPro" id="IPR006073">
    <property type="entry name" value="GTP-bd"/>
</dbReference>
<evidence type="ECO:0000256" key="4">
    <source>
        <dbReference type="ARBA" id="ARBA00022723"/>
    </source>
</evidence>
<dbReference type="InterPro" id="IPR006169">
    <property type="entry name" value="GTP1_OBG_dom"/>
</dbReference>
<proteinExistence type="inferred from homology"/>
<dbReference type="SUPFAM" id="SSF102741">
    <property type="entry name" value="Obg GTP-binding protein C-terminal domain"/>
    <property type="match status" value="1"/>
</dbReference>
<name>A0A9Q4DQR3_BACSC</name>
<dbReference type="FunFam" id="3.40.50.300:FF:000515">
    <property type="entry name" value="GTPase Obg"/>
    <property type="match status" value="1"/>
</dbReference>
<dbReference type="NCBIfam" id="TIGR03595">
    <property type="entry name" value="Obg_CgtA_exten"/>
    <property type="match status" value="1"/>
</dbReference>
<dbReference type="InterPro" id="IPR015349">
    <property type="entry name" value="OCT_dom"/>
</dbReference>
<evidence type="ECO:0000256" key="1">
    <source>
        <dbReference type="ARBA" id="ARBA00001946"/>
    </source>
</evidence>
<dbReference type="Gene3D" id="2.70.210.12">
    <property type="entry name" value="GTP1/OBG domain"/>
    <property type="match status" value="1"/>
</dbReference>
<dbReference type="Proteomes" id="UP001070352">
    <property type="component" value="Unassembled WGS sequence"/>
</dbReference>
<evidence type="ECO:0000256" key="2">
    <source>
        <dbReference type="ARBA" id="ARBA00007699"/>
    </source>
</evidence>
<evidence type="ECO:0000256" key="8">
    <source>
        <dbReference type="ARBA" id="ARBA00023134"/>
    </source>
</evidence>
<accession>A0A9Q4DQR3</accession>
<sequence length="428" mass="47629">MFVDQVKVYVKGGDGGNGMVAFRREKYVPKGGPAGGDGGKGGDVVFEVDEGLRTLMDFRYKKHFKAIRGEHGMSKNQHGRNADDMVIKVPPGTVVTDDDTKQVIADLTEHGQQAVIARGGRGGRGNSRFATPANPAPQLSENGEPGKERYVVLELKVLADVGLVGFPSVGKSTLLSVVSSAKPKIADYHFTTLVPNLGMVETDDGRSFVMADLPGLIEGAHQGVGLGHQFLRHIERTRVIVHVIDMSGLEGRDPYEDYVTINEELSEYNLRLTERPQIIVANKMDMPQAAENLEAFKEKLTDDYPVFPISAVTREGLRELLFEVANQLENTPEFPLYDEEELTQNRVMYTIENEEVPFNITRDPDGVFVLSGDSLERLFKMTDFSRDESVKRFARQMRGMGVDEALRERGAKDGDIIRLLEFEFEFID</sequence>
<evidence type="ECO:0000256" key="5">
    <source>
        <dbReference type="ARBA" id="ARBA00022741"/>
    </source>
</evidence>
<dbReference type="EC" id="3.6.5.-" evidence="9"/>
<dbReference type="Pfam" id="PF01926">
    <property type="entry name" value="MMR_HSR1"/>
    <property type="match status" value="1"/>
</dbReference>
<comment type="similarity">
    <text evidence="2 9">Belongs to the TRAFAC class OBG-HflX-like GTPase superfamily. OBG GTPase family.</text>
</comment>
<dbReference type="Gene3D" id="3.40.50.300">
    <property type="entry name" value="P-loop containing nucleotide triphosphate hydrolases"/>
    <property type="match status" value="1"/>
</dbReference>
<protein>
    <recommendedName>
        <fullName evidence="9">GTPase Obg</fullName>
        <ecNumber evidence="9">3.6.5.-</ecNumber>
    </recommendedName>
    <alternativeName>
        <fullName evidence="9">GTP-binding protein Obg</fullName>
    </alternativeName>
</protein>
<keyword evidence="6 9" id="KW-0378">Hydrolase</keyword>
<dbReference type="PIRSF" id="PIRSF002401">
    <property type="entry name" value="GTP_bd_Obg/CgtA"/>
    <property type="match status" value="1"/>
</dbReference>
<dbReference type="CDD" id="cd01898">
    <property type="entry name" value="Obg"/>
    <property type="match status" value="1"/>
</dbReference>
<feature type="binding site" evidence="9">
    <location>
        <begin position="212"/>
        <end position="215"/>
    </location>
    <ligand>
        <name>GTP</name>
        <dbReference type="ChEBI" id="CHEBI:37565"/>
    </ligand>
</feature>
<evidence type="ECO:0000313" key="13">
    <source>
        <dbReference type="EMBL" id="MCY8121333.1"/>
    </source>
</evidence>
<dbReference type="SUPFAM" id="SSF82051">
    <property type="entry name" value="Obg GTP-binding protein N-terminal domain"/>
    <property type="match status" value="1"/>
</dbReference>
<dbReference type="RefSeq" id="WP_003222628.1">
    <property type="nucleotide sequence ID" value="NZ_CBCRWV010000002.1"/>
</dbReference>
<dbReference type="AlphaFoldDB" id="A0A9Q4DQR3"/>
<comment type="cofactor">
    <cofactor evidence="1 9">
        <name>Mg(2+)</name>
        <dbReference type="ChEBI" id="CHEBI:18420"/>
    </cofactor>
</comment>
<dbReference type="InterPro" id="IPR005225">
    <property type="entry name" value="Small_GTP-bd"/>
</dbReference>
<dbReference type="InterPro" id="IPR027417">
    <property type="entry name" value="P-loop_NTPase"/>
</dbReference>
<gene>
    <name evidence="13" type="primary">obgE</name>
    <name evidence="9" type="synonym">obg</name>
    <name evidence="13" type="ORF">MOC45_12075</name>
</gene>
<feature type="binding site" evidence="9">
    <location>
        <position position="192"/>
    </location>
    <ligand>
        <name>Mg(2+)</name>
        <dbReference type="ChEBI" id="CHEBI:18420"/>
    </ligand>
</feature>
<dbReference type="PROSITE" id="PS51883">
    <property type="entry name" value="OBG"/>
    <property type="match status" value="1"/>
</dbReference>
<feature type="binding site" evidence="9">
    <location>
        <begin position="282"/>
        <end position="285"/>
    </location>
    <ligand>
        <name>GTP</name>
        <dbReference type="ChEBI" id="CHEBI:37565"/>
    </ligand>
</feature>
<dbReference type="NCBIfam" id="TIGR00231">
    <property type="entry name" value="small_GTP"/>
    <property type="match status" value="1"/>
</dbReference>
<dbReference type="FunFam" id="2.70.210.12:FF:000001">
    <property type="entry name" value="GTPase Obg"/>
    <property type="match status" value="1"/>
</dbReference>
<dbReference type="PROSITE" id="PS51881">
    <property type="entry name" value="OCT"/>
    <property type="match status" value="1"/>
</dbReference>
<organism evidence="13 14">
    <name type="scientific">Bacillus spizizenii</name>
    <name type="common">Bacillus subtilis subsp. spizizenii</name>
    <dbReference type="NCBI Taxonomy" id="96241"/>
    <lineage>
        <taxon>Bacteria</taxon>
        <taxon>Bacillati</taxon>
        <taxon>Bacillota</taxon>
        <taxon>Bacilli</taxon>
        <taxon>Bacillales</taxon>
        <taxon>Bacillaceae</taxon>
        <taxon>Bacillus</taxon>
    </lineage>
</organism>
<dbReference type="PRINTS" id="PR00326">
    <property type="entry name" value="GTP1OBG"/>
</dbReference>
<dbReference type="Gene3D" id="3.30.300.350">
    <property type="entry name" value="GTP-binding protein OBG, C-terminal domain"/>
    <property type="match status" value="1"/>
</dbReference>
<keyword evidence="7 9" id="KW-0460">Magnesium</keyword>
<dbReference type="GO" id="GO:0003924">
    <property type="term" value="F:GTPase activity"/>
    <property type="evidence" value="ECO:0007669"/>
    <property type="project" value="UniProtKB-UniRule"/>
</dbReference>
<evidence type="ECO:0000259" key="11">
    <source>
        <dbReference type="PROSITE" id="PS51881"/>
    </source>
</evidence>
<comment type="subcellular location">
    <subcellularLocation>
        <location evidence="9">Cytoplasm</location>
    </subcellularLocation>
</comment>
<dbReference type="InterPro" id="IPR006074">
    <property type="entry name" value="GTP1-OBG_CS"/>
</dbReference>
<dbReference type="GO" id="GO:0005525">
    <property type="term" value="F:GTP binding"/>
    <property type="evidence" value="ECO:0007669"/>
    <property type="project" value="UniProtKB-UniRule"/>
</dbReference>
<dbReference type="HAMAP" id="MF_01454">
    <property type="entry name" value="GTPase_Obg"/>
    <property type="match status" value="1"/>
</dbReference>
<keyword evidence="8 9" id="KW-0342">GTP-binding</keyword>
<reference evidence="13" key="1">
    <citation type="submission" date="2022-02" db="EMBL/GenBank/DDBJ databases">
        <title>Crop Bioprotection Bacillus Genome Sequencing.</title>
        <authorList>
            <person name="Dunlap C."/>
        </authorList>
    </citation>
    <scope>NUCLEOTIDE SEQUENCE</scope>
    <source>
        <strain evidence="13">M18B4</strain>
    </source>
</reference>
<dbReference type="Pfam" id="PF09269">
    <property type="entry name" value="DUF1967"/>
    <property type="match status" value="1"/>
</dbReference>
<comment type="function">
    <text evidence="9">An essential GTPase which binds GTP, GDP and possibly (p)ppGpp with moderate affinity, with high nucleotide exchange rates and a fairly low GTP hydrolysis rate. Plays a role in control of the cell cycle, stress response, ribosome biogenesis and in those bacteria that undergo differentiation, in morphogenesis control.</text>
</comment>
<dbReference type="NCBIfam" id="TIGR02729">
    <property type="entry name" value="Obg_CgtA"/>
    <property type="match status" value="1"/>
</dbReference>
<dbReference type="Pfam" id="PF01018">
    <property type="entry name" value="GTP1_OBG"/>
    <property type="match status" value="1"/>
</dbReference>
<dbReference type="PROSITE" id="PS00905">
    <property type="entry name" value="GTP1_OBG"/>
    <property type="match status" value="1"/>
</dbReference>
<keyword evidence="5 9" id="KW-0547">Nucleotide-binding</keyword>
<dbReference type="PROSITE" id="PS51710">
    <property type="entry name" value="G_OBG"/>
    <property type="match status" value="1"/>
</dbReference>
<dbReference type="GO" id="GO:0000287">
    <property type="term" value="F:magnesium ion binding"/>
    <property type="evidence" value="ECO:0007669"/>
    <property type="project" value="InterPro"/>
</dbReference>
<dbReference type="NCBIfam" id="NF008955">
    <property type="entry name" value="PRK12297.1"/>
    <property type="match status" value="1"/>
</dbReference>
<dbReference type="PANTHER" id="PTHR11702">
    <property type="entry name" value="DEVELOPMENTALLY REGULATED GTP-BINDING PROTEIN-RELATED"/>
    <property type="match status" value="1"/>
</dbReference>
<feature type="binding site" evidence="9">
    <location>
        <position position="172"/>
    </location>
    <ligand>
        <name>Mg(2+)</name>
        <dbReference type="ChEBI" id="CHEBI:18420"/>
    </ligand>
</feature>
<keyword evidence="4 9" id="KW-0479">Metal-binding</keyword>
<feature type="binding site" evidence="9">
    <location>
        <begin position="190"/>
        <end position="194"/>
    </location>
    <ligand>
        <name>GTP</name>
        <dbReference type="ChEBI" id="CHEBI:37565"/>
    </ligand>
</feature>
<dbReference type="InterPro" id="IPR036346">
    <property type="entry name" value="GTP-bd_prot_GTP1/OBG_C_sf"/>
</dbReference>
<evidence type="ECO:0000259" key="10">
    <source>
        <dbReference type="PROSITE" id="PS51710"/>
    </source>
</evidence>
<feature type="binding site" evidence="9">
    <location>
        <begin position="165"/>
        <end position="172"/>
    </location>
    <ligand>
        <name>GTP</name>
        <dbReference type="ChEBI" id="CHEBI:37565"/>
    </ligand>
</feature>
<dbReference type="InterPro" id="IPR014100">
    <property type="entry name" value="GTP-bd_Obg/CgtA"/>
</dbReference>
<comment type="subunit">
    <text evidence="9">Monomer.</text>
</comment>
<dbReference type="NCBIfam" id="NF008954">
    <property type="entry name" value="PRK12296.1"/>
    <property type="match status" value="1"/>
</dbReference>
<dbReference type="GO" id="GO:0042254">
    <property type="term" value="P:ribosome biogenesis"/>
    <property type="evidence" value="ECO:0007669"/>
    <property type="project" value="UniProtKB-UniRule"/>
</dbReference>